<dbReference type="OrthoDB" id="2688578at2759"/>
<sequence length="136" mass="15260">MLRIKWRLRLAQAHNALNSLRSNLHAQSYIFKFKDQNLRSQGANTRAQNALKAIKACIDTAVHKYNEARSGLENLASPLNETSWSSTLHPLLMRDIRGMSDLLWGETEGTQKISWIWSMCGAAYNSTNEAGALEGN</sequence>
<gene>
    <name evidence="1" type="ORF">JVT61DRAFT_6925</name>
</gene>
<evidence type="ECO:0000313" key="2">
    <source>
        <dbReference type="Proteomes" id="UP000683000"/>
    </source>
</evidence>
<comment type="caution">
    <text evidence="1">The sequence shown here is derived from an EMBL/GenBank/DDBJ whole genome shotgun (WGS) entry which is preliminary data.</text>
</comment>
<dbReference type="AlphaFoldDB" id="A0A8I2YIZ3"/>
<protein>
    <submittedName>
        <fullName evidence="1">Uncharacterized protein</fullName>
    </submittedName>
</protein>
<dbReference type="Proteomes" id="UP000683000">
    <property type="component" value="Unassembled WGS sequence"/>
</dbReference>
<keyword evidence="2" id="KW-1185">Reference proteome</keyword>
<organism evidence="1 2">
    <name type="scientific">Boletus reticuloceps</name>
    <dbReference type="NCBI Taxonomy" id="495285"/>
    <lineage>
        <taxon>Eukaryota</taxon>
        <taxon>Fungi</taxon>
        <taxon>Dikarya</taxon>
        <taxon>Basidiomycota</taxon>
        <taxon>Agaricomycotina</taxon>
        <taxon>Agaricomycetes</taxon>
        <taxon>Agaricomycetidae</taxon>
        <taxon>Boletales</taxon>
        <taxon>Boletineae</taxon>
        <taxon>Boletaceae</taxon>
        <taxon>Boletoideae</taxon>
        <taxon>Boletus</taxon>
    </lineage>
</organism>
<dbReference type="EMBL" id="JAGFBS010000024">
    <property type="protein sequence ID" value="KAG6372911.1"/>
    <property type="molecule type" value="Genomic_DNA"/>
</dbReference>
<reference evidence="1" key="1">
    <citation type="submission" date="2021-03" db="EMBL/GenBank/DDBJ databases">
        <title>Evolutionary innovations through gain and loss of genes in the ectomycorrhizal Boletales.</title>
        <authorList>
            <person name="Wu G."/>
            <person name="Miyauchi S."/>
            <person name="Morin E."/>
            <person name="Yang Z.-L."/>
            <person name="Xu J."/>
            <person name="Martin F.M."/>
        </authorList>
    </citation>
    <scope>NUCLEOTIDE SEQUENCE</scope>
    <source>
        <strain evidence="1">BR01</strain>
    </source>
</reference>
<evidence type="ECO:0000313" key="1">
    <source>
        <dbReference type="EMBL" id="KAG6372911.1"/>
    </source>
</evidence>
<name>A0A8I2YIZ3_9AGAM</name>
<accession>A0A8I2YIZ3</accession>
<proteinExistence type="predicted"/>